<evidence type="ECO:0000256" key="18">
    <source>
        <dbReference type="SAM" id="MobiDB-lite"/>
    </source>
</evidence>
<evidence type="ECO:0000256" key="10">
    <source>
        <dbReference type="ARBA" id="ARBA00022737"/>
    </source>
</evidence>
<evidence type="ECO:0000259" key="21">
    <source>
        <dbReference type="PROSITE" id="PS51361"/>
    </source>
</evidence>
<feature type="disulfide bond" evidence="17">
    <location>
        <begin position="661"/>
        <end position="670"/>
    </location>
</feature>
<dbReference type="FunFam" id="2.120.10.30:FF:000006">
    <property type="entry name" value="Teneurin transmembrane protein 4"/>
    <property type="match status" value="1"/>
</dbReference>
<keyword evidence="7" id="KW-0963">Cytoplasm</keyword>
<evidence type="ECO:0000256" key="5">
    <source>
        <dbReference type="ARBA" id="ARBA00009385"/>
    </source>
</evidence>
<dbReference type="InterPro" id="IPR008969">
    <property type="entry name" value="CarboxyPept-like_regulatory"/>
</dbReference>
<evidence type="ECO:0000256" key="17">
    <source>
        <dbReference type="PROSITE-ProRule" id="PRU00076"/>
    </source>
</evidence>
<dbReference type="InterPro" id="IPR057629">
    <property type="entry name" value="Teneurin1-4_GBD"/>
</dbReference>
<evidence type="ECO:0000256" key="6">
    <source>
        <dbReference type="ARBA" id="ARBA00022475"/>
    </source>
</evidence>
<evidence type="ECO:0000313" key="23">
    <source>
        <dbReference type="Proteomes" id="UP000472264"/>
    </source>
</evidence>
<dbReference type="GO" id="GO:0005886">
    <property type="term" value="C:plasma membrane"/>
    <property type="evidence" value="ECO:0007669"/>
    <property type="project" value="UniProtKB-SubCell"/>
</dbReference>
<dbReference type="InterPro" id="IPR001881">
    <property type="entry name" value="EGF-like_Ca-bd_dom"/>
</dbReference>
<dbReference type="GO" id="GO:0046982">
    <property type="term" value="F:protein heterodimerization activity"/>
    <property type="evidence" value="ECO:0007669"/>
    <property type="project" value="TreeGrafter"/>
</dbReference>
<dbReference type="Ensembl" id="ENSENLT00000044757.1">
    <property type="protein sequence ID" value="ENSENLP00000043659.1"/>
    <property type="gene ID" value="ENSENLG00000013809.1"/>
</dbReference>
<dbReference type="Gene3D" id="2.10.25.10">
    <property type="entry name" value="Laminin"/>
    <property type="match status" value="8"/>
</dbReference>
<keyword evidence="6" id="KW-1003">Cell membrane</keyword>
<evidence type="ECO:0000256" key="8">
    <source>
        <dbReference type="ARBA" id="ARBA00022536"/>
    </source>
</evidence>
<dbReference type="InterPro" id="IPR002049">
    <property type="entry name" value="LE_dom"/>
</dbReference>
<dbReference type="InterPro" id="IPR022385">
    <property type="entry name" value="Rhs_assc_core"/>
</dbReference>
<dbReference type="SUPFAM" id="SSF49464">
    <property type="entry name" value="Carboxypeptidase regulatory domain-like"/>
    <property type="match status" value="1"/>
</dbReference>
<dbReference type="InterPro" id="IPR051216">
    <property type="entry name" value="Teneurin"/>
</dbReference>
<feature type="transmembrane region" description="Helical" evidence="19">
    <location>
        <begin position="225"/>
        <end position="249"/>
    </location>
</feature>
<dbReference type="GO" id="GO:0043005">
    <property type="term" value="C:neuron projection"/>
    <property type="evidence" value="ECO:0007669"/>
    <property type="project" value="TreeGrafter"/>
</dbReference>
<feature type="disulfide bond" evidence="17">
    <location>
        <begin position="640"/>
        <end position="650"/>
    </location>
</feature>
<keyword evidence="16" id="KW-0966">Cell projection</keyword>
<dbReference type="PANTHER" id="PTHR11219:SF7">
    <property type="entry name" value="TENEURIN-1"/>
    <property type="match status" value="1"/>
</dbReference>
<organism evidence="22 23">
    <name type="scientific">Echeneis naucrates</name>
    <name type="common">Live sharksucker</name>
    <dbReference type="NCBI Taxonomy" id="173247"/>
    <lineage>
        <taxon>Eukaryota</taxon>
        <taxon>Metazoa</taxon>
        <taxon>Chordata</taxon>
        <taxon>Craniata</taxon>
        <taxon>Vertebrata</taxon>
        <taxon>Euteleostomi</taxon>
        <taxon>Actinopterygii</taxon>
        <taxon>Neopterygii</taxon>
        <taxon>Teleostei</taxon>
        <taxon>Neoteleostei</taxon>
        <taxon>Acanthomorphata</taxon>
        <taxon>Carangaria</taxon>
        <taxon>Carangiformes</taxon>
        <taxon>Echeneidae</taxon>
        <taxon>Echeneis</taxon>
    </lineage>
</organism>
<dbReference type="PROSITE" id="PS50026">
    <property type="entry name" value="EGF_3"/>
    <property type="match status" value="2"/>
</dbReference>
<dbReference type="GO" id="GO:0005509">
    <property type="term" value="F:calcium ion binding"/>
    <property type="evidence" value="ECO:0007669"/>
    <property type="project" value="InterPro"/>
</dbReference>
<dbReference type="PROSITE" id="PS01186">
    <property type="entry name" value="EGF_2"/>
    <property type="match status" value="1"/>
</dbReference>
<reference evidence="22" key="1">
    <citation type="submission" date="2021-04" db="EMBL/GenBank/DDBJ databases">
        <authorList>
            <consortium name="Wellcome Sanger Institute Data Sharing"/>
        </authorList>
    </citation>
    <scope>NUCLEOTIDE SEQUENCE [LARGE SCALE GENOMIC DNA]</scope>
</reference>
<proteinExistence type="inferred from homology"/>
<dbReference type="FunFam" id="2.120.10.30:FF:000005">
    <property type="entry name" value="Teneurin transmembrane protein 4"/>
    <property type="match status" value="1"/>
</dbReference>
<dbReference type="Pfam" id="PF25023">
    <property type="entry name" value="TEN_YD-shell"/>
    <property type="match status" value="1"/>
</dbReference>
<dbReference type="GO" id="GO:0048666">
    <property type="term" value="P:neuron development"/>
    <property type="evidence" value="ECO:0007669"/>
    <property type="project" value="TreeGrafter"/>
</dbReference>
<feature type="region of interest" description="Disordered" evidence="18">
    <location>
        <begin position="1"/>
        <end position="45"/>
    </location>
</feature>
<feature type="domain" description="Teneurin N-terminal" evidence="21">
    <location>
        <begin position="1"/>
        <end position="64"/>
    </location>
</feature>
<reference evidence="22" key="3">
    <citation type="submission" date="2025-09" db="UniProtKB">
        <authorList>
            <consortium name="Ensembl"/>
        </authorList>
    </citation>
    <scope>IDENTIFICATION</scope>
</reference>
<dbReference type="SUPFAM" id="SSF57196">
    <property type="entry name" value="EGF/Laminin"/>
    <property type="match status" value="1"/>
</dbReference>
<dbReference type="Pfam" id="PF06484">
    <property type="entry name" value="Ten_N"/>
    <property type="match status" value="1"/>
</dbReference>
<evidence type="ECO:0000256" key="2">
    <source>
        <dbReference type="ARBA" id="ARBA00004162"/>
    </source>
</evidence>
<dbReference type="SMART" id="SM00181">
    <property type="entry name" value="EGF"/>
    <property type="match status" value="7"/>
</dbReference>
<protein>
    <submittedName>
        <fullName evidence="22">Teneurin transmembrane protein 1</fullName>
    </submittedName>
</protein>
<feature type="disulfide bond" evidence="17">
    <location>
        <begin position="564"/>
        <end position="573"/>
    </location>
</feature>
<dbReference type="Proteomes" id="UP000472264">
    <property type="component" value="Chromosome 10"/>
</dbReference>
<dbReference type="InterPro" id="IPR057627">
    <property type="entry name" value="FN-plug_TEN1-4"/>
</dbReference>
<dbReference type="SUPFAM" id="SSF63825">
    <property type="entry name" value="YWTD domain"/>
    <property type="match status" value="1"/>
</dbReference>
<dbReference type="PROSITE" id="PS00022">
    <property type="entry name" value="EGF_1"/>
    <property type="match status" value="3"/>
</dbReference>
<keyword evidence="15" id="KW-0539">Nucleus</keyword>
<dbReference type="Pfam" id="PF15636">
    <property type="entry name" value="Tox-GHH"/>
    <property type="match status" value="1"/>
</dbReference>
<evidence type="ECO:0000256" key="7">
    <source>
        <dbReference type="ARBA" id="ARBA00022490"/>
    </source>
</evidence>
<evidence type="ECO:0000256" key="9">
    <source>
        <dbReference type="ARBA" id="ARBA00022692"/>
    </source>
</evidence>
<dbReference type="Pfam" id="PF24329">
    <property type="entry name" value="FN-plug_TEN1-4"/>
    <property type="match status" value="1"/>
</dbReference>
<dbReference type="InterPro" id="IPR009471">
    <property type="entry name" value="Ten_N"/>
</dbReference>
<dbReference type="NCBIfam" id="TIGR01643">
    <property type="entry name" value="YD_repeat_2x"/>
    <property type="match status" value="1"/>
</dbReference>
<keyword evidence="10" id="KW-0677">Repeat</keyword>
<dbReference type="NCBIfam" id="TIGR03696">
    <property type="entry name" value="Rhs_assc_core"/>
    <property type="match status" value="1"/>
</dbReference>
<dbReference type="InterPro" id="IPR011042">
    <property type="entry name" value="6-blade_b-propeller_TolB-like"/>
</dbReference>
<feature type="domain" description="EGF-like" evidence="20">
    <location>
        <begin position="541"/>
        <end position="574"/>
    </location>
</feature>
<dbReference type="InterPro" id="IPR028916">
    <property type="entry name" value="Tox-GHH_dom"/>
</dbReference>
<evidence type="ECO:0000256" key="19">
    <source>
        <dbReference type="SAM" id="Phobius"/>
    </source>
</evidence>
<dbReference type="CDD" id="cd00054">
    <property type="entry name" value="EGF_CA"/>
    <property type="match status" value="1"/>
</dbReference>
<keyword evidence="9 19" id="KW-0812">Transmembrane</keyword>
<dbReference type="FunFam" id="2.10.25.10:FF:000016">
    <property type="entry name" value="Teneurin transmembrane protein 2"/>
    <property type="match status" value="1"/>
</dbReference>
<evidence type="ECO:0000313" key="22">
    <source>
        <dbReference type="Ensembl" id="ENSENLP00000043659.1"/>
    </source>
</evidence>
<gene>
    <name evidence="22" type="primary">tenm1</name>
</gene>
<reference evidence="22" key="2">
    <citation type="submission" date="2025-08" db="UniProtKB">
        <authorList>
            <consortium name="Ensembl"/>
        </authorList>
    </citation>
    <scope>IDENTIFICATION</scope>
</reference>
<keyword evidence="12 19" id="KW-0472">Membrane</keyword>
<dbReference type="InterPro" id="IPR000742">
    <property type="entry name" value="EGF"/>
</dbReference>
<dbReference type="FunFam" id="2.10.25.10:FF:000013">
    <property type="entry name" value="Teneurin transmembrane protein 4"/>
    <property type="match status" value="1"/>
</dbReference>
<evidence type="ECO:0000256" key="13">
    <source>
        <dbReference type="ARBA" id="ARBA00023157"/>
    </source>
</evidence>
<dbReference type="GO" id="GO:0005634">
    <property type="term" value="C:nucleus"/>
    <property type="evidence" value="ECO:0007669"/>
    <property type="project" value="UniProtKB-SubCell"/>
</dbReference>
<dbReference type="InterPro" id="IPR056822">
    <property type="entry name" value="TEN_NHL"/>
</dbReference>
<evidence type="ECO:0000256" key="11">
    <source>
        <dbReference type="ARBA" id="ARBA00022989"/>
    </source>
</evidence>
<name>A0A665WHP4_ECHNA</name>
<dbReference type="Pfam" id="PF25020">
    <property type="entry name" value="TTR_TEN1-4"/>
    <property type="match status" value="1"/>
</dbReference>
<dbReference type="Pfam" id="PF23538">
    <property type="entry name" value="Teneurin_ABD"/>
    <property type="match status" value="1"/>
</dbReference>
<evidence type="ECO:0000256" key="16">
    <source>
        <dbReference type="ARBA" id="ARBA00023273"/>
    </source>
</evidence>
<dbReference type="GO" id="GO:0042803">
    <property type="term" value="F:protein homodimerization activity"/>
    <property type="evidence" value="ECO:0007669"/>
    <property type="project" value="TreeGrafter"/>
</dbReference>
<evidence type="ECO:0000256" key="1">
    <source>
        <dbReference type="ARBA" id="ARBA00004123"/>
    </source>
</evidence>
<dbReference type="Pfam" id="PF25021">
    <property type="entry name" value="TEN_NHL"/>
    <property type="match status" value="1"/>
</dbReference>
<dbReference type="SMART" id="SM00179">
    <property type="entry name" value="EGF_CA"/>
    <property type="match status" value="1"/>
</dbReference>
<comment type="caution">
    <text evidence="17">Lacks conserved residue(s) required for the propagation of feature annotation.</text>
</comment>
<keyword evidence="8 17" id="KW-0245">EGF-like domain</keyword>
<comment type="subcellular location">
    <subcellularLocation>
        <location evidence="2">Cell membrane</location>
        <topology evidence="2">Single-pass membrane protein</topology>
    </subcellularLocation>
    <subcellularLocation>
        <location evidence="3">Cell projection</location>
    </subcellularLocation>
    <subcellularLocation>
        <location evidence="4">Cytoplasm</location>
    </subcellularLocation>
    <subcellularLocation>
        <location evidence="1">Nucleus</location>
    </subcellularLocation>
</comment>
<feature type="domain" description="EGF-like" evidence="20">
    <location>
        <begin position="636"/>
        <end position="671"/>
    </location>
</feature>
<evidence type="ECO:0000256" key="12">
    <source>
        <dbReference type="ARBA" id="ARBA00023136"/>
    </source>
</evidence>
<keyword evidence="11 19" id="KW-1133">Transmembrane helix</keyword>
<dbReference type="FunFam" id="2.10.25.10:FF:000021">
    <property type="entry name" value="Teneurin transmembrane protein 2"/>
    <property type="match status" value="3"/>
</dbReference>
<dbReference type="SUPFAM" id="SSF63829">
    <property type="entry name" value="Calcium-dependent phosphotriesterase"/>
    <property type="match status" value="1"/>
</dbReference>
<keyword evidence="14" id="KW-0325">Glycoprotein</keyword>
<keyword evidence="13 17" id="KW-1015">Disulfide bond</keyword>
<keyword evidence="23" id="KW-1185">Reference proteome</keyword>
<dbReference type="Gene3D" id="2.120.10.30">
    <property type="entry name" value="TolB, C-terminal domain"/>
    <property type="match status" value="2"/>
</dbReference>
<evidence type="ECO:0000256" key="4">
    <source>
        <dbReference type="ARBA" id="ARBA00004496"/>
    </source>
</evidence>
<evidence type="ECO:0000256" key="15">
    <source>
        <dbReference type="ARBA" id="ARBA00023242"/>
    </source>
</evidence>
<comment type="similarity">
    <text evidence="5">Belongs to the tenascin family. Teneurin subfamily.</text>
</comment>
<dbReference type="CDD" id="cd00055">
    <property type="entry name" value="EGF_Lam"/>
    <property type="match status" value="1"/>
</dbReference>
<dbReference type="GO" id="GO:0050839">
    <property type="term" value="F:cell adhesion molecule binding"/>
    <property type="evidence" value="ECO:0007669"/>
    <property type="project" value="TreeGrafter"/>
</dbReference>
<accession>A0A665WHP4</accession>
<evidence type="ECO:0000259" key="20">
    <source>
        <dbReference type="PROSITE" id="PS50026"/>
    </source>
</evidence>
<feature type="domain" description="Teneurin N-terminal" evidence="21">
    <location>
        <begin position="159"/>
        <end position="218"/>
    </location>
</feature>
<dbReference type="GO" id="GO:0007157">
    <property type="term" value="P:heterophilic cell-cell adhesion via plasma membrane cell adhesion molecules"/>
    <property type="evidence" value="ECO:0007669"/>
    <property type="project" value="TreeGrafter"/>
</dbReference>
<dbReference type="Gene3D" id="2.180.10.10">
    <property type="entry name" value="RHS repeat-associated core"/>
    <property type="match status" value="1"/>
</dbReference>
<dbReference type="InterPro" id="IPR056823">
    <property type="entry name" value="TEN-like_YD-shell"/>
</dbReference>
<evidence type="ECO:0000256" key="14">
    <source>
        <dbReference type="ARBA" id="ARBA00023180"/>
    </source>
</evidence>
<dbReference type="PROSITE" id="PS51361">
    <property type="entry name" value="TENEURIN_N"/>
    <property type="match status" value="2"/>
</dbReference>
<dbReference type="GO" id="GO:0007165">
    <property type="term" value="P:signal transduction"/>
    <property type="evidence" value="ECO:0007669"/>
    <property type="project" value="InterPro"/>
</dbReference>
<dbReference type="Pfam" id="PF23093">
    <property type="entry name" value="GBD_Tenm3"/>
    <property type="match status" value="1"/>
</dbReference>
<evidence type="ECO:0000256" key="3">
    <source>
        <dbReference type="ARBA" id="ARBA00004316"/>
    </source>
</evidence>
<dbReference type="GO" id="GO:0005737">
    <property type="term" value="C:cytoplasm"/>
    <property type="evidence" value="ECO:0007669"/>
    <property type="project" value="UniProtKB-SubCell"/>
</dbReference>
<dbReference type="InterPro" id="IPR006530">
    <property type="entry name" value="YD"/>
</dbReference>
<dbReference type="InterPro" id="IPR056820">
    <property type="entry name" value="TEN_TTR-like"/>
</dbReference>
<sequence>MEEMDSKPYQPLSKGRHEMEMSYTSSSDESEDGRAHHRSYTSRETLPDYTHELRLTLGSHRERQSSYSQPQPGTTGFIYLLNTSLNCKVAAHELPSSPGGQFTFRPLPPPPPPPHACTCARPAPYTQVTLCLSCNQTANSHFQVSQFLFLCVCVCLFCRHFLFKQGSGSSALLSGAGQGYPLTSGTVYSPPPRPLPRSSVTRPLFTFNKPHRCCNWKCTALSASLLTLTLALLLTYVIAVHLLGLTWHLRHGESQLYENGLSSADHQQEDRGKTRPTKKWVRGRAIDRGEVDIGTQQSQAIPPGLFWRFHVTVHHPTYIKFNLSLSHNALLGVYGRRNIPPTHTQFDFVKLLDGKALPRSLTDPISTAKAPKGLLLSGLQETGFIEYMDPGTWHLAIYNDGRNLEQVLLHSSPIEKTVTDYCNGNGECVAGHCHCFAGFLGPDYSCPVLCSGNGMYEKGRCVCLAGWKGAECNVEEGQCIDPTCSNHGSCIQGICICSQAYKGVNCEQVDCVDPQCSGHGVCVRGECVCSAGWAGVSCDDQLPACQEQCSGHGTYLPESDTCACQPNWTGPDCYTELCPVPCGNHGVCSEGQCQCEEGWTGAACDQRACHPRCEEHGQCHDGTCICQPGWEGEHCNIDGCPGLCSGHGRCTLEQSGWRCVCQAGWSGPGCSVVMETDCSDGTDNDGDGLIDCVDPDCCEQLSCGSDPLCHGSADPLALLQQSPLTPTTPPSPTSTHTHSFYRRIRFLLGKAATHTLPGDIPFDTSRVAVIRGSVVLQDGSPLVGVNITFPQHPEYGYTVSRQDGSFDLVTLGAMSVTLMFQRPPFLPQMRTIWTPNNNFLVLDQVTMSREEAQTPKCDVRSVLSPYPLVLPYPLPRYTGACAEKGPAVPELQAVQEEVSIPGDFVKLNYLSTRAAGYLSLLRILLTPPAPLSPVSPLGGLSKVHVRASVQGRLYQRWYPAGPGLVHRLVWNKTDVYGQEVWGLTHATVSVGYEYESCPGFIQWERRTALMQGFELIPSNLGGWSLDKHHTLNIRILHKGNGENVFLSQQPPVISTVMGNGFYRSVPCGPSCSGAARDMMLFAPVALASGPDGSLYVGDFNFIRRVHPDGYTRTILELNPAHKYYLAMDPMGEVLYVSDTSSRRVYRVRNLGQPKDPSRNLEVVAGTGEQCLPFDQSHCGEGRKATEAALNNPRGIAVDKRGVVYFVDGTTIQKINERGLLSTVIGSNGLMSTQPLSCDARMDISQVRLEWPTDLAINPLDNSLYILDNNIVLQVSESLQVRIVAGRPIHCQVPGIDHHLVSRAAVRATLEAAKAIALSHLGTLFIAETDERRINRIQQVSTNGEISVISGAPTDCDCKIDPNCDCFSGDGGYARDARLKAPSSLAVAPNGTLYIADLGNIRIRAVSPNQPQPSPAGLVEISSPLDQELYLFSQNGSHMYTKHLITGHYLYNFSYGTDGQLSGLTCRDGHGLQVRRDAHGVPLWLALPGGQVYWLSLSNSGTLRKVSAQGHDIAHITYHGNTGLLATKSDENSWTTVYEYNSEGRVTNITLPTGEVSGFHGNLERWSRVEVEVSNRENFVTSTNLSASDTIYTFRQDHAQSSYRVSPDGSFLVSLASGMELSLSTEPLLLGSTGGGVSPTASRCNISLPGDHAPSLIEWRQRKEQSKTNYSTYERRLRAHNRNLLSIDFDQSTRVGKIYDDHRKFTLHIQYDLLGRPVVWSPSSKYTEVNISYSGGGLLSAIHRGEWSERLEYENDRVVSRAWINGKIWSYTYADRSIMLLLHSQRRYVFEYDQTDRLVAVTMPSMVKHTLQSLLSIGYYRNIYTPPDSQASFMQDYTLDGRLMRTQYLGTGRNVIYRYDTRLSEVAYDSTLVTFTYDEASGTVKTIHLTHNGFISSIRYRQTGPLTSRQIFRFSEEGLVNARFDYSYNNFRVTSMQAVINETPLPIDLYRYVDVSGRVEQFGKFSVIFYDLNQVITTHLMKHTKVFNSYGQVVEVQYEILKSIAYWMTIQYDSAGRTTTCDIRVGVDSNVTRYTYEYDADSQLQSASVNERPQWRYSYDLNGNINLLSHGTSARLTPLRYDQRDRITHLGELQYSVDDDGFLRQRANDLFDYNSNGLLTRIFNRVTKRTVWYRYDGLGRRVATKSSQGEQLQFFYADLSHPTRVSHLYNHSSNLITSLYYDLQGHLIAMELSSGEEYYVACDSVGSPRAVFSSKGRLVKEILYTPYGEVYQDTNPDFQLVIGFHGGLYDPLTRLVHLGRRDYDTLAGRWTSPNNELWGELGKEPKPFNLYAFKNNCPVGRVEEVTQFTTDIGSWLQLFGFQLHNVVPGFPKPEVGRMEQTYELMKTQMKIQDWDSSKVVLGIQCELRRQLRSFISLDRLPLVSEPVGSTCHRPTRPPPFGSKPSLLGPSIRFAVSHGRVSAEVIGVSSEDSRRVAAILNGAVHLSGLSFTVHGCDTHHFLQSRPIEEDLALGLGVGGRILESGVNVSVSQMSATVNGRTRRFADITLQQGALCLCVRYGGNEEEERARVREEARKRAVEGAWEKERKRLDLGDTGSRAWSEAEKQQLLSGGRVQGYDGYYSLPIEQQPELSDCPSNIHFMTLSEVGGR</sequence>
<dbReference type="Pfam" id="PF25024">
    <property type="entry name" value="EGF_TEN"/>
    <property type="match status" value="1"/>
</dbReference>
<dbReference type="PANTHER" id="PTHR11219">
    <property type="entry name" value="TENEURIN AND N-ACETYLGLUCOSAMINE-1-PHOSPHODIESTER ALPHA-N-ACETYLGLUCOSAMINIDASE"/>
    <property type="match status" value="1"/>
</dbReference>